<keyword evidence="1" id="KW-0812">Transmembrane</keyword>
<protein>
    <submittedName>
        <fullName evidence="2">Unannotated protein</fullName>
    </submittedName>
</protein>
<reference evidence="2" key="1">
    <citation type="submission" date="2020-05" db="EMBL/GenBank/DDBJ databases">
        <authorList>
            <person name="Chiriac C."/>
            <person name="Salcher M."/>
            <person name="Ghai R."/>
            <person name="Kavagutti S V."/>
        </authorList>
    </citation>
    <scope>NUCLEOTIDE SEQUENCE</scope>
</reference>
<dbReference type="EMBL" id="CAFBLM010000003">
    <property type="protein sequence ID" value="CAB4859660.1"/>
    <property type="molecule type" value="Genomic_DNA"/>
</dbReference>
<feature type="transmembrane region" description="Helical" evidence="1">
    <location>
        <begin position="70"/>
        <end position="95"/>
    </location>
</feature>
<organism evidence="2">
    <name type="scientific">freshwater metagenome</name>
    <dbReference type="NCBI Taxonomy" id="449393"/>
    <lineage>
        <taxon>unclassified sequences</taxon>
        <taxon>metagenomes</taxon>
        <taxon>ecological metagenomes</taxon>
    </lineage>
</organism>
<name>A0A6J7CPJ3_9ZZZZ</name>
<keyword evidence="1" id="KW-1133">Transmembrane helix</keyword>
<gene>
    <name evidence="2" type="ORF">UFOPK3401_00175</name>
</gene>
<proteinExistence type="predicted"/>
<feature type="transmembrane region" description="Helical" evidence="1">
    <location>
        <begin position="24"/>
        <end position="49"/>
    </location>
</feature>
<evidence type="ECO:0000313" key="2">
    <source>
        <dbReference type="EMBL" id="CAB4859660.1"/>
    </source>
</evidence>
<accession>A0A6J7CPJ3</accession>
<keyword evidence="1" id="KW-0472">Membrane</keyword>
<sequence length="113" mass="12821">MSTRDEIGVQASQDFTFDGGAATYWGTLVLATLITVVTFGICYPFALVLKERWKAKHSFIDGRQLVFTGSAFGLLGRWILWLLLIIVTLGIYSFWVAPRLQRWRWVNTGFQGS</sequence>
<dbReference type="InterPro" id="IPR010295">
    <property type="entry name" value="DUF898"/>
</dbReference>
<dbReference type="Pfam" id="PF05987">
    <property type="entry name" value="DUF898"/>
    <property type="match status" value="1"/>
</dbReference>
<dbReference type="AlphaFoldDB" id="A0A6J7CPJ3"/>
<evidence type="ECO:0000256" key="1">
    <source>
        <dbReference type="SAM" id="Phobius"/>
    </source>
</evidence>